<evidence type="ECO:0000313" key="2">
    <source>
        <dbReference type="Proteomes" id="UP000732193"/>
    </source>
</evidence>
<dbReference type="RefSeq" id="WP_203241603.1">
    <property type="nucleotide sequence ID" value="NZ_JAFBRH010000001.1"/>
</dbReference>
<dbReference type="EMBL" id="JAFBRM010000001">
    <property type="protein sequence ID" value="MBM1713179.1"/>
    <property type="molecule type" value="Genomic_DNA"/>
</dbReference>
<name>A0AAE2VWQ4_9RHOB</name>
<comment type="caution">
    <text evidence="1">The sequence shown here is derived from an EMBL/GenBank/DDBJ whole genome shotgun (WGS) entry which is preliminary data.</text>
</comment>
<reference evidence="1 2" key="1">
    <citation type="submission" date="2021-01" db="EMBL/GenBank/DDBJ databases">
        <title>Diatom-associated Roseobacters Show Island Model of Population Structure.</title>
        <authorList>
            <person name="Qu L."/>
            <person name="Feng X."/>
            <person name="Chen Y."/>
            <person name="Li L."/>
            <person name="Wang X."/>
            <person name="Hu Z."/>
            <person name="Wang H."/>
            <person name="Luo H."/>
        </authorList>
    </citation>
    <scope>NUCLEOTIDE SEQUENCE [LARGE SCALE GENOMIC DNA]</scope>
    <source>
        <strain evidence="1 2">TR60-84</strain>
    </source>
</reference>
<proteinExistence type="predicted"/>
<evidence type="ECO:0000313" key="1">
    <source>
        <dbReference type="EMBL" id="MBM1713179.1"/>
    </source>
</evidence>
<organism evidence="1 2">
    <name type="scientific">Sulfitobacter geojensis</name>
    <dbReference type="NCBI Taxonomy" id="1342299"/>
    <lineage>
        <taxon>Bacteria</taxon>
        <taxon>Pseudomonadati</taxon>
        <taxon>Pseudomonadota</taxon>
        <taxon>Alphaproteobacteria</taxon>
        <taxon>Rhodobacterales</taxon>
        <taxon>Roseobacteraceae</taxon>
        <taxon>Sulfitobacter</taxon>
    </lineage>
</organism>
<sequence length="238" mass="26898">MQQDNIEEPEPLGFRADFVERLDQFFRGNGSGPARTTGGLSVGATAKQLLAQEEQLGRELDQAMDSVLDGDLSPVPPRNRGFSFEELQEALDGSEKTYPIVKPKSKYERLFVAVRKLEDELESAGPDELPALTAELAKVRNAWAQEFVRSFGERARRIHLINVWRGDEGQGEYNRSRRRKNAPNACLADLTPEQRLIHRRAQKADSKWRADKVKAGWTVKRIEDGLEQRRAKRSAVAS</sequence>
<dbReference type="Proteomes" id="UP000732193">
    <property type="component" value="Unassembled WGS sequence"/>
</dbReference>
<dbReference type="AlphaFoldDB" id="A0AAE2VWQ4"/>
<accession>A0AAE2VWQ4</accession>
<keyword evidence="2" id="KW-1185">Reference proteome</keyword>
<gene>
    <name evidence="1" type="ORF">JQV55_06365</name>
</gene>
<protein>
    <submittedName>
        <fullName evidence="1">Uncharacterized protein</fullName>
    </submittedName>
</protein>